<dbReference type="PANTHER" id="PTHR10035:SF2">
    <property type="entry name" value="T-CELL SURFACE GLYCOPROTEIN CD3 ZETA CHAIN"/>
    <property type="match status" value="1"/>
</dbReference>
<reference evidence="9" key="3">
    <citation type="submission" date="2025-09" db="UniProtKB">
        <authorList>
            <consortium name="Ensembl"/>
        </authorList>
    </citation>
    <scope>IDENTIFICATION</scope>
</reference>
<sequence length="154" mass="17789">MELSARIPGVLVLASVCRPAEAMMLNDPRLCYILDVFLGVYGLVITGMLIREKFFRSQKTKDENLYSDLQAQNSGGYAPVMRGDPERGNNRRAMDDDTYTDLNKRTEGEYKELPVKRERQRKNEQVYQVSRAFKFLFSVGRCSYILLDDFPCRV</sequence>
<accession>A0A674NGF1</accession>
<comment type="subcellular location">
    <subcellularLocation>
        <location evidence="1">Cell membrane</location>
        <topology evidence="1">Single-pass type I membrane protein</topology>
    </subcellularLocation>
</comment>
<proteinExistence type="predicted"/>
<evidence type="ECO:0000256" key="3">
    <source>
        <dbReference type="ARBA" id="ARBA00022553"/>
    </source>
</evidence>
<keyword evidence="5" id="KW-1064">Adaptive immunity</keyword>
<keyword evidence="8" id="KW-1133">Transmembrane helix</keyword>
<reference evidence="9" key="2">
    <citation type="submission" date="2025-08" db="UniProtKB">
        <authorList>
            <consortium name="Ensembl"/>
        </authorList>
    </citation>
    <scope>IDENTIFICATION</scope>
</reference>
<evidence type="ECO:0000256" key="1">
    <source>
        <dbReference type="ARBA" id="ARBA00004251"/>
    </source>
</evidence>
<evidence type="ECO:0000313" key="9">
    <source>
        <dbReference type="Ensembl" id="ENSTRUP00000072830.1"/>
    </source>
</evidence>
<protein>
    <recommendedName>
        <fullName evidence="11">T-cell surface glycoprotein CD3 zeta chain</fullName>
    </recommendedName>
</protein>
<dbReference type="InParanoid" id="A0A674NGF1"/>
<dbReference type="Pfam" id="PF11628">
    <property type="entry name" value="TCR_zetazeta"/>
    <property type="match status" value="1"/>
</dbReference>
<evidence type="ECO:0000256" key="6">
    <source>
        <dbReference type="ARBA" id="ARBA00023170"/>
    </source>
</evidence>
<evidence type="ECO:0008006" key="11">
    <source>
        <dbReference type="Google" id="ProtNLM"/>
    </source>
</evidence>
<evidence type="ECO:0000256" key="5">
    <source>
        <dbReference type="ARBA" id="ARBA00023130"/>
    </source>
</evidence>
<keyword evidence="6" id="KW-0675">Receptor</keyword>
<keyword evidence="3" id="KW-0597">Phosphoprotein</keyword>
<dbReference type="GO" id="GO:0002250">
    <property type="term" value="P:adaptive immune response"/>
    <property type="evidence" value="ECO:0007669"/>
    <property type="project" value="UniProtKB-KW"/>
</dbReference>
<evidence type="ECO:0000256" key="8">
    <source>
        <dbReference type="SAM" id="Phobius"/>
    </source>
</evidence>
<keyword evidence="8" id="KW-0812">Transmembrane</keyword>
<feature type="compositionally biased region" description="Basic and acidic residues" evidence="7">
    <location>
        <begin position="83"/>
        <end position="95"/>
    </location>
</feature>
<dbReference type="GeneTree" id="ENSGT00940000177133"/>
<dbReference type="Proteomes" id="UP000005226">
    <property type="component" value="Chromosome 8"/>
</dbReference>
<evidence type="ECO:0000256" key="2">
    <source>
        <dbReference type="ARBA" id="ARBA00022475"/>
    </source>
</evidence>
<dbReference type="Ensembl" id="ENSTRUT00000061194.1">
    <property type="protein sequence ID" value="ENSTRUP00000072830.1"/>
    <property type="gene ID" value="ENSTRUG00000022880.2"/>
</dbReference>
<dbReference type="GO" id="GO:0098797">
    <property type="term" value="C:plasma membrane protein complex"/>
    <property type="evidence" value="ECO:0007669"/>
    <property type="project" value="UniProtKB-ARBA"/>
</dbReference>
<keyword evidence="2" id="KW-1003">Cell membrane</keyword>
<reference evidence="9 10" key="1">
    <citation type="journal article" date="2011" name="Genome Biol. Evol.">
        <title>Integration of the genetic map and genome assembly of fugu facilitates insights into distinct features of genome evolution in teleosts and mammals.</title>
        <authorList>
            <person name="Kai W."/>
            <person name="Kikuchi K."/>
            <person name="Tohari S."/>
            <person name="Chew A.K."/>
            <person name="Tay A."/>
            <person name="Fujiwara A."/>
            <person name="Hosoya S."/>
            <person name="Suetake H."/>
            <person name="Naruse K."/>
            <person name="Brenner S."/>
            <person name="Suzuki Y."/>
            <person name="Venkatesh B."/>
        </authorList>
    </citation>
    <scope>NUCLEOTIDE SEQUENCE [LARGE SCALE GENOMIC DNA]</scope>
</reference>
<keyword evidence="4" id="KW-0391">Immunity</keyword>
<gene>
    <name evidence="9" type="primary">cd247</name>
</gene>
<feature type="region of interest" description="Disordered" evidence="7">
    <location>
        <begin position="71"/>
        <end position="97"/>
    </location>
</feature>
<dbReference type="AlphaFoldDB" id="A0A674NGF1"/>
<keyword evidence="10" id="KW-1185">Reference proteome</keyword>
<feature type="transmembrane region" description="Helical" evidence="8">
    <location>
        <begin position="32"/>
        <end position="50"/>
    </location>
</feature>
<dbReference type="InterPro" id="IPR021663">
    <property type="entry name" value="CD3_zeta/IgE_Fc_rcpt_gamma"/>
</dbReference>
<dbReference type="InterPro" id="IPR024128">
    <property type="entry name" value="T-cell_CD3_zeta"/>
</dbReference>
<evidence type="ECO:0000256" key="7">
    <source>
        <dbReference type="SAM" id="MobiDB-lite"/>
    </source>
</evidence>
<evidence type="ECO:0000313" key="10">
    <source>
        <dbReference type="Proteomes" id="UP000005226"/>
    </source>
</evidence>
<name>A0A674NGF1_TAKRU</name>
<evidence type="ECO:0000256" key="4">
    <source>
        <dbReference type="ARBA" id="ARBA00022859"/>
    </source>
</evidence>
<organism evidence="9 10">
    <name type="scientific">Takifugu rubripes</name>
    <name type="common">Japanese pufferfish</name>
    <name type="synonym">Fugu rubripes</name>
    <dbReference type="NCBI Taxonomy" id="31033"/>
    <lineage>
        <taxon>Eukaryota</taxon>
        <taxon>Metazoa</taxon>
        <taxon>Chordata</taxon>
        <taxon>Craniata</taxon>
        <taxon>Vertebrata</taxon>
        <taxon>Euteleostomi</taxon>
        <taxon>Actinopterygii</taxon>
        <taxon>Neopterygii</taxon>
        <taxon>Teleostei</taxon>
        <taxon>Neoteleostei</taxon>
        <taxon>Acanthomorphata</taxon>
        <taxon>Eupercaria</taxon>
        <taxon>Tetraodontiformes</taxon>
        <taxon>Tetradontoidea</taxon>
        <taxon>Tetraodontidae</taxon>
        <taxon>Takifugu</taxon>
    </lineage>
</organism>
<dbReference type="PANTHER" id="PTHR10035">
    <property type="entry name" value="T-CELL SURFACE GLYCOPROTEIN CD3 ZETA CHAIN"/>
    <property type="match status" value="1"/>
</dbReference>
<keyword evidence="8" id="KW-0472">Membrane</keyword>